<gene>
    <name evidence="2" type="ORF">EJ065_1684</name>
</gene>
<evidence type="ECO:0000256" key="1">
    <source>
        <dbReference type="SAM" id="MobiDB-lite"/>
    </source>
</evidence>
<accession>A0A410RN78</accession>
<feature type="region of interest" description="Disordered" evidence="1">
    <location>
        <begin position="235"/>
        <end position="287"/>
    </location>
</feature>
<evidence type="ECO:0000313" key="3">
    <source>
        <dbReference type="Proteomes" id="UP000288758"/>
    </source>
</evidence>
<reference evidence="2 3" key="1">
    <citation type="submission" date="2018-12" db="EMBL/GenBank/DDBJ databases">
        <title>Complete Genome Sequence of the Corallopyronin A producing Myxobacterium Corallococcus coralloides B035.</title>
        <authorList>
            <person name="Bouhired S.M."/>
            <person name="Rupp O."/>
            <person name="Blom J."/>
            <person name="Schaeberle T.F."/>
            <person name="Kehraus S."/>
            <person name="Schiefer A."/>
            <person name="Pfarr K."/>
            <person name="Goesmann A."/>
            <person name="Hoerauf A."/>
            <person name="Koenig G.M."/>
        </authorList>
    </citation>
    <scope>NUCLEOTIDE SEQUENCE [LARGE SCALE GENOMIC DNA]</scope>
    <source>
        <strain evidence="2 3">B035</strain>
    </source>
</reference>
<proteinExistence type="predicted"/>
<organism evidence="2 3">
    <name type="scientific">Corallococcus coralloides</name>
    <name type="common">Myxococcus coralloides</name>
    <dbReference type="NCBI Taxonomy" id="184914"/>
    <lineage>
        <taxon>Bacteria</taxon>
        <taxon>Pseudomonadati</taxon>
        <taxon>Myxococcota</taxon>
        <taxon>Myxococcia</taxon>
        <taxon>Myxococcales</taxon>
        <taxon>Cystobacterineae</taxon>
        <taxon>Myxococcaceae</taxon>
        <taxon>Corallococcus</taxon>
    </lineage>
</organism>
<evidence type="ECO:0000313" key="2">
    <source>
        <dbReference type="EMBL" id="QAT83283.1"/>
    </source>
</evidence>
<dbReference type="RefSeq" id="WP_128795458.1">
    <property type="nucleotide sequence ID" value="NZ_CP034669.1"/>
</dbReference>
<name>A0A410RN78_CORCK</name>
<dbReference type="Proteomes" id="UP000288758">
    <property type="component" value="Chromosome"/>
</dbReference>
<protein>
    <submittedName>
        <fullName evidence="2">Uncharacterized protein</fullName>
    </submittedName>
</protein>
<dbReference type="EMBL" id="CP034669">
    <property type="protein sequence ID" value="QAT83283.1"/>
    <property type="molecule type" value="Genomic_DNA"/>
</dbReference>
<sequence>MARTSGHPPASRQVGLDNRRRQCAACGGQTPADYRARRNVVTLNGVVALKVQVRVCHREGCPLRQKAIRAEEEGLWVLPEHEFGLDVIALIGALRHQEKRSVPAIHAALRARDVPISERSVSNLLERYDALLAPRSLDPARLQGVTRRLGRVVLAVSGLLPEVGNAMLWVARDCLSSEVLAAWSLPEPRAGELVEHLQALVRALDVPVVGVVSDGQDPVVRAVAAALPDVPHQLRPSHGRFDAACRPAVSGDTSAGAAEDASEPEPDGAPRSGVKASPPPPAAPLERSGSAALCLAFSLGRSPLPELLESGASWASSVP</sequence>
<dbReference type="AlphaFoldDB" id="A0A410RN78"/>